<feature type="region of interest" description="Disordered" evidence="4">
    <location>
        <begin position="186"/>
        <end position="206"/>
    </location>
</feature>
<reference evidence="6 7" key="1">
    <citation type="submission" date="2024-10" db="EMBL/GenBank/DDBJ databases">
        <title>Updated reference genomes for cyclostephanoid diatoms.</title>
        <authorList>
            <person name="Roberts W.R."/>
            <person name="Alverson A.J."/>
        </authorList>
    </citation>
    <scope>NUCLEOTIDE SEQUENCE [LARGE SCALE GENOMIC DNA]</scope>
    <source>
        <strain evidence="6 7">AJA010-31</strain>
    </source>
</reference>
<dbReference type="InterPro" id="IPR001638">
    <property type="entry name" value="Solute-binding_3/MltF_N"/>
</dbReference>
<keyword evidence="3" id="KW-0732">Signal</keyword>
<comment type="caution">
    <text evidence="6">The sequence shown here is derived from an EMBL/GenBank/DDBJ whole genome shotgun (WGS) entry which is preliminary data.</text>
</comment>
<dbReference type="PANTHER" id="PTHR30085">
    <property type="entry name" value="AMINO ACID ABC TRANSPORTER PERMEASE"/>
    <property type="match status" value="1"/>
</dbReference>
<sequence length="797" mass="87583">MDNQAPTTEASTNRDAAAGGEDTSITDGDVGVSQTTNSVGDEQTQLAIVQGQSSLFASETSTDDGFNKENTTTHPLAEQAAESSQLTTSAISNGSDRLTKERHPSAGIDDIGATHVDERAPNINLRFYRGLARRRDQTMSETNADARRRRLRELDGGNSGGDLPITSSAPAGVFTSMRNLSSRLGSLASSGTRTQGSHNTHMNNVGESSKGLVQATLVEADEQLEVAVAEELGFCHLYWKMIVAVTLQLVSIASFTSYSLVNRSSTRGVLSPITTSPTLSPTFDPRPTLEIIAERGHILCGIYEEQYKDNLQLGLCKAIATVALNNPAKFVLVNITTENRYIMLASRQVDVLAGGETHTIEREINEKSSSSGFTFSTPYYYDGMVYAGNPTYLKCAENQKRYGECAKLSICVEPNTRSHEFIASRYSPDFYETGLSLDMLENNTCNILAAERLQILKLLHTDNNVTRNTEYKVGNTTYTNEPLAIVTRNNDRVFSDIVNWVIQALVFGKRHGISKDESMCLIGPHAPPTKTSFLNMLYCVGNYDEVIYSQYGDMLRSEMNTINRGTAMLYVTPLGKPEFMSYGKSIERIKRRGYINCGAMIRDGYSEDMADVHGLYGMGIRYCQSLAAAIFHGNSKALKYILFVDDQSGAAALRNGTIDVLAGIEAGYDHDFGTSLDQGITFSMPYYLSNETGSDDVSFYSIATPDPNPSTDNILSSFVNCVILATIYGSQEDIDKETFIKMPLFGNDWFLRDIIRTAGNYDDIFFSNFLNTSRSKRGRNALNLNGKPQLLELPGLQ</sequence>
<accession>A0ABD3NNA3</accession>
<dbReference type="Proteomes" id="UP001530400">
    <property type="component" value="Unassembled WGS sequence"/>
</dbReference>
<protein>
    <recommendedName>
        <fullName evidence="5">Solute-binding protein family 3/N-terminal domain-containing protein</fullName>
    </recommendedName>
</protein>
<feature type="compositionally biased region" description="Polar residues" evidence="4">
    <location>
        <begin position="192"/>
        <end position="206"/>
    </location>
</feature>
<dbReference type="InterPro" id="IPR051455">
    <property type="entry name" value="Bact_solute-bind_prot3"/>
</dbReference>
<keyword evidence="2" id="KW-0813">Transport</keyword>
<keyword evidence="7" id="KW-1185">Reference proteome</keyword>
<feature type="compositionally biased region" description="Polar residues" evidence="4">
    <location>
        <begin position="32"/>
        <end position="45"/>
    </location>
</feature>
<dbReference type="SUPFAM" id="SSF53850">
    <property type="entry name" value="Periplasmic binding protein-like II"/>
    <property type="match status" value="1"/>
</dbReference>
<evidence type="ECO:0000313" key="6">
    <source>
        <dbReference type="EMBL" id="KAL3777091.1"/>
    </source>
</evidence>
<feature type="region of interest" description="Disordered" evidence="4">
    <location>
        <begin position="77"/>
        <end position="109"/>
    </location>
</feature>
<dbReference type="SMART" id="SM00062">
    <property type="entry name" value="PBPb"/>
    <property type="match status" value="1"/>
</dbReference>
<feature type="region of interest" description="Disordered" evidence="4">
    <location>
        <begin position="1"/>
        <end position="45"/>
    </location>
</feature>
<feature type="compositionally biased region" description="Polar residues" evidence="4">
    <location>
        <begin position="1"/>
        <end position="14"/>
    </location>
</feature>
<evidence type="ECO:0000259" key="5">
    <source>
        <dbReference type="SMART" id="SM00062"/>
    </source>
</evidence>
<gene>
    <name evidence="6" type="ORF">ACHAWO_010463</name>
</gene>
<feature type="domain" description="Solute-binding protein family 3/N-terminal" evidence="5">
    <location>
        <begin position="297"/>
        <end position="516"/>
    </location>
</feature>
<evidence type="ECO:0000313" key="7">
    <source>
        <dbReference type="Proteomes" id="UP001530400"/>
    </source>
</evidence>
<name>A0ABD3NNA3_9STRA</name>
<dbReference type="PANTHER" id="PTHR30085:SF6">
    <property type="entry name" value="ABC TRANSPORTER GLUTAMINE-BINDING PROTEIN GLNH"/>
    <property type="match status" value="1"/>
</dbReference>
<evidence type="ECO:0000256" key="4">
    <source>
        <dbReference type="SAM" id="MobiDB-lite"/>
    </source>
</evidence>
<proteinExistence type="inferred from homology"/>
<dbReference type="AlphaFoldDB" id="A0ABD3NNA3"/>
<dbReference type="EMBL" id="JALLPJ020001065">
    <property type="protein sequence ID" value="KAL3777091.1"/>
    <property type="molecule type" value="Genomic_DNA"/>
</dbReference>
<feature type="compositionally biased region" description="Polar residues" evidence="4">
    <location>
        <begin position="81"/>
        <end position="96"/>
    </location>
</feature>
<organism evidence="6 7">
    <name type="scientific">Cyclotella atomus</name>
    <dbReference type="NCBI Taxonomy" id="382360"/>
    <lineage>
        <taxon>Eukaryota</taxon>
        <taxon>Sar</taxon>
        <taxon>Stramenopiles</taxon>
        <taxon>Ochrophyta</taxon>
        <taxon>Bacillariophyta</taxon>
        <taxon>Coscinodiscophyceae</taxon>
        <taxon>Thalassiosirophycidae</taxon>
        <taxon>Stephanodiscales</taxon>
        <taxon>Stephanodiscaceae</taxon>
        <taxon>Cyclotella</taxon>
    </lineage>
</organism>
<dbReference type="Gene3D" id="3.40.190.10">
    <property type="entry name" value="Periplasmic binding protein-like II"/>
    <property type="match status" value="2"/>
</dbReference>
<evidence type="ECO:0000256" key="2">
    <source>
        <dbReference type="ARBA" id="ARBA00022448"/>
    </source>
</evidence>
<evidence type="ECO:0000256" key="1">
    <source>
        <dbReference type="ARBA" id="ARBA00010333"/>
    </source>
</evidence>
<evidence type="ECO:0000256" key="3">
    <source>
        <dbReference type="ARBA" id="ARBA00022729"/>
    </source>
</evidence>
<comment type="similarity">
    <text evidence="1">Belongs to the bacterial solute-binding protein 3 family.</text>
</comment>